<dbReference type="AlphaFoldDB" id="A0A1Y1WKM2"/>
<reference evidence="1 2" key="1">
    <citation type="submission" date="2016-07" db="EMBL/GenBank/DDBJ databases">
        <title>Pervasive Adenine N6-methylation of Active Genes in Fungi.</title>
        <authorList>
            <consortium name="DOE Joint Genome Institute"/>
            <person name="Mondo S.J."/>
            <person name="Dannebaum R.O."/>
            <person name="Kuo R.C."/>
            <person name="Labutti K."/>
            <person name="Haridas S."/>
            <person name="Kuo A."/>
            <person name="Salamov A."/>
            <person name="Ahrendt S.R."/>
            <person name="Lipzen A."/>
            <person name="Sullivan W."/>
            <person name="Andreopoulos W.B."/>
            <person name="Clum A."/>
            <person name="Lindquist E."/>
            <person name="Daum C."/>
            <person name="Ramamoorthy G.K."/>
            <person name="Gryganskyi A."/>
            <person name="Culley D."/>
            <person name="Magnuson J.K."/>
            <person name="James T.Y."/>
            <person name="O'Malley M.A."/>
            <person name="Stajich J.E."/>
            <person name="Spatafora J.W."/>
            <person name="Visel A."/>
            <person name="Grigoriev I.V."/>
        </authorList>
    </citation>
    <scope>NUCLEOTIDE SEQUENCE [LARGE SCALE GENOMIC DNA]</scope>
    <source>
        <strain evidence="1 2">ATCC 12442</strain>
    </source>
</reference>
<protein>
    <submittedName>
        <fullName evidence="1">Uncharacterized protein</fullName>
    </submittedName>
</protein>
<dbReference type="EMBL" id="MCFD01000001">
    <property type="protein sequence ID" value="ORX73868.1"/>
    <property type="molecule type" value="Genomic_DNA"/>
</dbReference>
<sequence length="113" mass="11496">MYHRSPAAGPSCEALAAGMMSAAADPCHRRPRRCPWPVAERSCCGDGGGFPSAATPPPCLLPAEPQAPLVASAPAPAARRVGLALHLAHLSAATGPLYHPHGSGSCGTRERTP</sequence>
<evidence type="ECO:0000313" key="1">
    <source>
        <dbReference type="EMBL" id="ORX73868.1"/>
    </source>
</evidence>
<gene>
    <name evidence="1" type="ORF">DL89DRAFT_5179</name>
</gene>
<accession>A0A1Y1WKM2</accession>
<name>A0A1Y1WKM2_9FUNG</name>
<dbReference type="Proteomes" id="UP000193922">
    <property type="component" value="Unassembled WGS sequence"/>
</dbReference>
<dbReference type="GeneID" id="63808407"/>
<organism evidence="1 2">
    <name type="scientific">Linderina pennispora</name>
    <dbReference type="NCBI Taxonomy" id="61395"/>
    <lineage>
        <taxon>Eukaryota</taxon>
        <taxon>Fungi</taxon>
        <taxon>Fungi incertae sedis</taxon>
        <taxon>Zoopagomycota</taxon>
        <taxon>Kickxellomycotina</taxon>
        <taxon>Kickxellomycetes</taxon>
        <taxon>Kickxellales</taxon>
        <taxon>Kickxellaceae</taxon>
        <taxon>Linderina</taxon>
    </lineage>
</organism>
<keyword evidence="2" id="KW-1185">Reference proteome</keyword>
<comment type="caution">
    <text evidence="1">The sequence shown here is derived from an EMBL/GenBank/DDBJ whole genome shotgun (WGS) entry which is preliminary data.</text>
</comment>
<evidence type="ECO:0000313" key="2">
    <source>
        <dbReference type="Proteomes" id="UP000193922"/>
    </source>
</evidence>
<proteinExistence type="predicted"/>
<dbReference type="RefSeq" id="XP_040747079.1">
    <property type="nucleotide sequence ID" value="XM_040891759.1"/>
</dbReference>